<reference evidence="4 5" key="1">
    <citation type="submission" date="2019-08" db="EMBL/GenBank/DDBJ databases">
        <title>Deep-cultivation of Planctomycetes and their phenomic and genomic characterization uncovers novel biology.</title>
        <authorList>
            <person name="Wiegand S."/>
            <person name="Jogler M."/>
            <person name="Boedeker C."/>
            <person name="Pinto D."/>
            <person name="Vollmers J."/>
            <person name="Rivas-Marin E."/>
            <person name="Kohn T."/>
            <person name="Peeters S.H."/>
            <person name="Heuer A."/>
            <person name="Rast P."/>
            <person name="Oberbeckmann S."/>
            <person name="Bunk B."/>
            <person name="Jeske O."/>
            <person name="Meyerdierks A."/>
            <person name="Storesund J.E."/>
            <person name="Kallscheuer N."/>
            <person name="Luecker S."/>
            <person name="Lage O.M."/>
            <person name="Pohl T."/>
            <person name="Merkel B.J."/>
            <person name="Hornburger P."/>
            <person name="Mueller R.-W."/>
            <person name="Bruemmer F."/>
            <person name="Labrenz M."/>
            <person name="Spormann A.M."/>
            <person name="Op den Camp H."/>
            <person name="Overmann J."/>
            <person name="Amann R."/>
            <person name="Jetten M.S.M."/>
            <person name="Mascher T."/>
            <person name="Medema M.H."/>
            <person name="Devos D.P."/>
            <person name="Kaster A.-K."/>
            <person name="Ovreas L."/>
            <person name="Rohde M."/>
            <person name="Galperin M.Y."/>
            <person name="Jogler C."/>
        </authorList>
    </citation>
    <scope>NUCLEOTIDE SEQUENCE [LARGE SCALE GENOMIC DNA]</scope>
    <source>
        <strain evidence="4 5">FC18</strain>
    </source>
</reference>
<dbReference type="GO" id="GO:0005509">
    <property type="term" value="F:calcium ion binding"/>
    <property type="evidence" value="ECO:0007669"/>
    <property type="project" value="InterPro"/>
</dbReference>
<evidence type="ECO:0000256" key="3">
    <source>
        <dbReference type="SAM" id="SignalP"/>
    </source>
</evidence>
<evidence type="ECO:0000313" key="4">
    <source>
        <dbReference type="EMBL" id="QEG25186.1"/>
    </source>
</evidence>
<keyword evidence="2" id="KW-0964">Secreted</keyword>
<dbReference type="InterPro" id="IPR001343">
    <property type="entry name" value="Hemolysn_Ca-bd"/>
</dbReference>
<dbReference type="SUPFAM" id="SSF51120">
    <property type="entry name" value="beta-Roll"/>
    <property type="match status" value="1"/>
</dbReference>
<dbReference type="InterPro" id="IPR018511">
    <property type="entry name" value="Hemolysin-typ_Ca-bd_CS"/>
</dbReference>
<feature type="chain" id="PRO_5022933049" evidence="3">
    <location>
        <begin position="26"/>
        <end position="335"/>
    </location>
</feature>
<proteinExistence type="predicted"/>
<evidence type="ECO:0000256" key="1">
    <source>
        <dbReference type="ARBA" id="ARBA00004613"/>
    </source>
</evidence>
<dbReference type="PANTHER" id="PTHR38340">
    <property type="entry name" value="S-LAYER PROTEIN"/>
    <property type="match status" value="1"/>
</dbReference>
<dbReference type="PANTHER" id="PTHR38340:SF1">
    <property type="entry name" value="S-LAYER PROTEIN"/>
    <property type="match status" value="1"/>
</dbReference>
<dbReference type="InterPro" id="IPR050557">
    <property type="entry name" value="RTX_toxin/Mannuronan_C5-epim"/>
</dbReference>
<dbReference type="OrthoDB" id="9757536at2"/>
<sequence length="335" mass="36106" precursor="true">MKTTQIFSTALFLIAALFTAAATHAQSIDNDIDLDDGVLTIEGDWTVDFIYVWLDDDEIEVEILQWRDMGDVYTENPAKTRSRDFDIEDVDSIEIYSEGGIDQIQIDNLPESVISLWIESGDGNDYLYCLAEGSVQAFCGSGNDTATIFESNGVFVFGGEGNDRINTGHGDDYVEGGSGDDHISTSLGNDSINAGAGHDFVNAGMGHDLVVGGSGDDRLIGDGGNDHLYGGPGDDDLLGDYGKNGKLAGGGTDYLDGQEGDDIVRCDYDGNVDTLVGSAGADEFIYRVYSSHLITSGRGGPFDIHNLQRQTTEWERDQVVDFSVAEGDKLTSRKR</sequence>
<dbReference type="KEGG" id="mff:MFFC18_51100"/>
<dbReference type="PROSITE" id="PS00330">
    <property type="entry name" value="HEMOLYSIN_CALCIUM"/>
    <property type="match status" value="1"/>
</dbReference>
<dbReference type="InterPro" id="IPR011049">
    <property type="entry name" value="Serralysin-like_metalloprot_C"/>
</dbReference>
<dbReference type="GO" id="GO:0005576">
    <property type="term" value="C:extracellular region"/>
    <property type="evidence" value="ECO:0007669"/>
    <property type="project" value="UniProtKB-SubCell"/>
</dbReference>
<evidence type="ECO:0000313" key="5">
    <source>
        <dbReference type="Proteomes" id="UP000322214"/>
    </source>
</evidence>
<keyword evidence="5" id="KW-1185">Reference proteome</keyword>
<gene>
    <name evidence="4" type="primary">apxIA_2</name>
    <name evidence="4" type="ORF">MFFC18_51100</name>
</gene>
<protein>
    <submittedName>
        <fullName evidence="4">RTX-I toxin determinant A from serotypes 1/9</fullName>
    </submittedName>
</protein>
<dbReference type="Proteomes" id="UP000322214">
    <property type="component" value="Chromosome"/>
</dbReference>
<dbReference type="STRING" id="980251.GCA_001642875_03853"/>
<keyword evidence="3" id="KW-0732">Signal</keyword>
<dbReference type="EMBL" id="CP042912">
    <property type="protein sequence ID" value="QEG25186.1"/>
    <property type="molecule type" value="Genomic_DNA"/>
</dbReference>
<dbReference type="Pfam" id="PF00353">
    <property type="entry name" value="HemolysinCabind"/>
    <property type="match status" value="3"/>
</dbReference>
<dbReference type="Gene3D" id="2.150.10.10">
    <property type="entry name" value="Serralysin-like metalloprotease, C-terminal"/>
    <property type="match status" value="2"/>
</dbReference>
<organism evidence="4 5">
    <name type="scientific">Mariniblastus fucicola</name>
    <dbReference type="NCBI Taxonomy" id="980251"/>
    <lineage>
        <taxon>Bacteria</taxon>
        <taxon>Pseudomonadati</taxon>
        <taxon>Planctomycetota</taxon>
        <taxon>Planctomycetia</taxon>
        <taxon>Pirellulales</taxon>
        <taxon>Pirellulaceae</taxon>
        <taxon>Mariniblastus</taxon>
    </lineage>
</organism>
<comment type="subcellular location">
    <subcellularLocation>
        <location evidence="1">Secreted</location>
    </subcellularLocation>
</comment>
<dbReference type="AlphaFoldDB" id="A0A5B9PKF5"/>
<name>A0A5B9PKF5_9BACT</name>
<accession>A0A5B9PKF5</accession>
<feature type="signal peptide" evidence="3">
    <location>
        <begin position="1"/>
        <end position="25"/>
    </location>
</feature>
<dbReference type="RefSeq" id="WP_075085847.1">
    <property type="nucleotide sequence ID" value="NZ_CP042912.1"/>
</dbReference>
<dbReference type="PRINTS" id="PR00313">
    <property type="entry name" value="CABNDNGRPT"/>
</dbReference>
<evidence type="ECO:0000256" key="2">
    <source>
        <dbReference type="ARBA" id="ARBA00022525"/>
    </source>
</evidence>